<dbReference type="KEGG" id="abat:CFX1CAM_0876"/>
<proteinExistence type="predicted"/>
<name>A0A1Y6K2Q8_9CHLR</name>
<protein>
    <submittedName>
        <fullName evidence="1">Uncharacterized protein</fullName>
    </submittedName>
</protein>
<gene>
    <name evidence="1" type="ORF">CFX1CAM_0876</name>
</gene>
<dbReference type="AlphaFoldDB" id="A0A1Y6K2Q8"/>
<dbReference type="EMBL" id="LT859958">
    <property type="protein sequence ID" value="SMX53941.1"/>
    <property type="molecule type" value="Genomic_DNA"/>
</dbReference>
<dbReference type="Proteomes" id="UP000195514">
    <property type="component" value="Chromosome I"/>
</dbReference>
<organism evidence="1 2">
    <name type="scientific">Candidatus Brevifilum fermentans</name>
    <dbReference type="NCBI Taxonomy" id="1986204"/>
    <lineage>
        <taxon>Bacteria</taxon>
        <taxon>Bacillati</taxon>
        <taxon>Chloroflexota</taxon>
        <taxon>Anaerolineae</taxon>
        <taxon>Anaerolineales</taxon>
        <taxon>Anaerolineaceae</taxon>
        <taxon>Candidatus Brevifilum</taxon>
    </lineage>
</organism>
<evidence type="ECO:0000313" key="1">
    <source>
        <dbReference type="EMBL" id="SMX53941.1"/>
    </source>
</evidence>
<evidence type="ECO:0000313" key="2">
    <source>
        <dbReference type="Proteomes" id="UP000195514"/>
    </source>
</evidence>
<dbReference type="RefSeq" id="WP_157891692.1">
    <property type="nucleotide sequence ID" value="NZ_LT859958.1"/>
</dbReference>
<keyword evidence="2" id="KW-1185">Reference proteome</keyword>
<reference evidence="2" key="1">
    <citation type="submission" date="2017-05" db="EMBL/GenBank/DDBJ databases">
        <authorList>
            <person name="Kirkegaard R."/>
            <person name="Mcilroy J S."/>
        </authorList>
    </citation>
    <scope>NUCLEOTIDE SEQUENCE [LARGE SCALE GENOMIC DNA]</scope>
</reference>
<dbReference type="Gene3D" id="2.60.120.380">
    <property type="match status" value="1"/>
</dbReference>
<accession>A0A1Y6K2Q8</accession>
<sequence length="296" mass="33042">MPIIDIPGEGVYNYTIPDDAPGMMFRLNVPEDVNNVILRQSCSSGGCLDTYVNPGSIPVPEFPRYSRTYTCEIFSQSYSASECYLINTYPEPYYIFVPSPSNDSWMLPTFSKSFSLEVEYRTKASVTATASIRQTKQAEYTQTQQAKIRTFTEVEPNDTKQTANEWDMIEPFSGQLTRGDEDYIGVTFSEPGIYTFGITEVSPETKVFLGLVSRHGGFVEEATSQNVGEGVSLTFDASAGEQFYFKVRATLYNTGEDGTYYTLELLDVVPDPFEPNDQIADATDWDISQVRGTSGK</sequence>